<dbReference type="Gene3D" id="3.40.390.10">
    <property type="entry name" value="Collagenase (Catalytic Domain)"/>
    <property type="match status" value="1"/>
</dbReference>
<evidence type="ECO:0000256" key="5">
    <source>
        <dbReference type="SAM" id="MobiDB-lite"/>
    </source>
</evidence>
<dbReference type="GO" id="GO:0004222">
    <property type="term" value="F:metalloendopeptidase activity"/>
    <property type="evidence" value="ECO:0007669"/>
    <property type="project" value="InterPro"/>
</dbReference>
<evidence type="ECO:0000256" key="1">
    <source>
        <dbReference type="ARBA" id="ARBA00022670"/>
    </source>
</evidence>
<evidence type="ECO:0000256" key="3">
    <source>
        <dbReference type="ARBA" id="ARBA00022801"/>
    </source>
</evidence>
<evidence type="ECO:0000256" key="2">
    <source>
        <dbReference type="ARBA" id="ARBA00022723"/>
    </source>
</evidence>
<feature type="signal peptide" evidence="6">
    <location>
        <begin position="1"/>
        <end position="19"/>
    </location>
</feature>
<dbReference type="SUPFAM" id="SSF55486">
    <property type="entry name" value="Metalloproteases ('zincins'), catalytic domain"/>
    <property type="match status" value="1"/>
</dbReference>
<feature type="compositionally biased region" description="Acidic residues" evidence="5">
    <location>
        <begin position="141"/>
        <end position="153"/>
    </location>
</feature>
<dbReference type="GO" id="GO:0006508">
    <property type="term" value="P:proteolysis"/>
    <property type="evidence" value="ECO:0007669"/>
    <property type="project" value="UniProtKB-KW"/>
</dbReference>
<feature type="compositionally biased region" description="Polar residues" evidence="5">
    <location>
        <begin position="168"/>
        <end position="177"/>
    </location>
</feature>
<keyword evidence="6" id="KW-0732">Signal</keyword>
<dbReference type="GO" id="GO:0031012">
    <property type="term" value="C:extracellular matrix"/>
    <property type="evidence" value="ECO:0007669"/>
    <property type="project" value="InterPro"/>
</dbReference>
<keyword evidence="4" id="KW-0862">Zinc</keyword>
<feature type="domain" description="Peptidase M10 metallopeptidase" evidence="7">
    <location>
        <begin position="295"/>
        <end position="372"/>
    </location>
</feature>
<dbReference type="Pfam" id="PF00413">
    <property type="entry name" value="Peptidase_M10"/>
    <property type="match status" value="1"/>
</dbReference>
<dbReference type="Proteomes" id="UP000002066">
    <property type="component" value="Chromosome"/>
</dbReference>
<dbReference type="GO" id="GO:0008270">
    <property type="term" value="F:zinc ion binding"/>
    <property type="evidence" value="ECO:0007669"/>
    <property type="project" value="InterPro"/>
</dbReference>
<gene>
    <name evidence="8" type="ordered locus">Sfla_4391</name>
</gene>
<name>A0A8D4BH32_STRFA</name>
<evidence type="ECO:0000313" key="9">
    <source>
        <dbReference type="Proteomes" id="UP000002066"/>
    </source>
</evidence>
<keyword evidence="2" id="KW-0479">Metal-binding</keyword>
<feature type="region of interest" description="Disordered" evidence="5">
    <location>
        <begin position="113"/>
        <end position="177"/>
    </location>
</feature>
<sequence>MARNNWRLAVRGIAAFALAASVPFVGGGAYADGGGLDGPQVCPPATGDLTVSTLPAGTSVISCPVVGRVVTFGGTGVTVPEPNTAVGVDTLTTDGESMGFSLEVSADGVVSYNLSDSSPDAPTGGIDAADSLGNPSTTTDDVTDEPESVDPDALDSSSGVEPEIPDLDSTSATGACSDGAYSTNDLKEYGTYNWYIGDGGMPGGLSRSSAQAAFADAINNITGSYNNCGYGDSVSASSHYSGTTTYEADINSSSSCTARDGKSTWDAGNLKSGVVATTCWWSWPTPGVKNDLREADVRFNTTDYDFTNSPTSSCSNLYDIRSVGTHEAGHVFGMGHVSSAHSNLTMTTNSIRCSTIARTLGKGDVLGLRSIY</sequence>
<organism evidence="8 9">
    <name type="scientific">Streptomyces pratensis (strain ATCC 33331 / IAF-45CD)</name>
    <dbReference type="NCBI Taxonomy" id="591167"/>
    <lineage>
        <taxon>Bacteria</taxon>
        <taxon>Bacillati</taxon>
        <taxon>Actinomycetota</taxon>
        <taxon>Actinomycetes</taxon>
        <taxon>Kitasatosporales</taxon>
        <taxon>Streptomycetaceae</taxon>
        <taxon>Streptomyces</taxon>
    </lineage>
</organism>
<dbReference type="KEGG" id="sfa:Sfla_4391"/>
<evidence type="ECO:0000256" key="6">
    <source>
        <dbReference type="SAM" id="SignalP"/>
    </source>
</evidence>
<dbReference type="InterPro" id="IPR024079">
    <property type="entry name" value="MetalloPept_cat_dom_sf"/>
</dbReference>
<keyword evidence="3" id="KW-0378">Hydrolase</keyword>
<evidence type="ECO:0000313" key="8">
    <source>
        <dbReference type="EMBL" id="ADW05799.1"/>
    </source>
</evidence>
<proteinExistence type="predicted"/>
<accession>A0A8D4BH32</accession>
<dbReference type="InterPro" id="IPR001818">
    <property type="entry name" value="Pept_M10_metallopeptidase"/>
</dbReference>
<keyword evidence="1" id="KW-0645">Protease</keyword>
<protein>
    <recommendedName>
        <fullName evidence="7">Peptidase M10 metallopeptidase domain-containing protein</fullName>
    </recommendedName>
</protein>
<evidence type="ECO:0000256" key="4">
    <source>
        <dbReference type="ARBA" id="ARBA00022833"/>
    </source>
</evidence>
<dbReference type="EMBL" id="CP002475">
    <property type="protein sequence ID" value="ADW05799.1"/>
    <property type="molecule type" value="Genomic_DNA"/>
</dbReference>
<feature type="chain" id="PRO_5038962544" description="Peptidase M10 metallopeptidase domain-containing protein" evidence="6">
    <location>
        <begin position="20"/>
        <end position="372"/>
    </location>
</feature>
<evidence type="ECO:0000259" key="7">
    <source>
        <dbReference type="Pfam" id="PF00413"/>
    </source>
</evidence>
<reference evidence="8 9" key="1">
    <citation type="submission" date="2011-01" db="EMBL/GenBank/DDBJ databases">
        <title>Complete sequence of chromosome of Streptomyces flavogriseus ATCC 33331.</title>
        <authorList>
            <consortium name="US DOE Joint Genome Institute"/>
            <person name="Lucas S."/>
            <person name="Copeland A."/>
            <person name="Lapidus A."/>
            <person name="Cheng J.-F."/>
            <person name="Goodwin L."/>
            <person name="Pitluck S."/>
            <person name="Davenport K."/>
            <person name="Detter J.C."/>
            <person name="Han C."/>
            <person name="Tapia R."/>
            <person name="Land M."/>
            <person name="Hauser L."/>
            <person name="Kyrpides N."/>
            <person name="Ivanova N."/>
            <person name="Ovchinnikova G."/>
            <person name="Pagani I."/>
            <person name="Brumm P."/>
            <person name="Mead D."/>
            <person name="Woyke T."/>
        </authorList>
    </citation>
    <scope>NUCLEOTIDE SEQUENCE [LARGE SCALE GENOMIC DNA]</scope>
    <source>
        <strain evidence="9">ATCC 33331 / IAF-45CD</strain>
    </source>
</reference>
<dbReference type="AlphaFoldDB" id="A0A8D4BH32"/>